<reference evidence="2" key="1">
    <citation type="submission" date="2023-08" db="EMBL/GenBank/DDBJ databases">
        <authorList>
            <person name="Alioto T."/>
            <person name="Alioto T."/>
            <person name="Gomez Garrido J."/>
        </authorList>
    </citation>
    <scope>NUCLEOTIDE SEQUENCE</scope>
</reference>
<organism evidence="2 3">
    <name type="scientific">Octopus vulgaris</name>
    <name type="common">Common octopus</name>
    <dbReference type="NCBI Taxonomy" id="6645"/>
    <lineage>
        <taxon>Eukaryota</taxon>
        <taxon>Metazoa</taxon>
        <taxon>Spiralia</taxon>
        <taxon>Lophotrochozoa</taxon>
        <taxon>Mollusca</taxon>
        <taxon>Cephalopoda</taxon>
        <taxon>Coleoidea</taxon>
        <taxon>Octopodiformes</taxon>
        <taxon>Octopoda</taxon>
        <taxon>Incirrata</taxon>
        <taxon>Octopodidae</taxon>
        <taxon>Octopus</taxon>
    </lineage>
</organism>
<proteinExistence type="predicted"/>
<keyword evidence="1" id="KW-1133">Transmembrane helix</keyword>
<dbReference type="EMBL" id="OX597836">
    <property type="protein sequence ID" value="CAI9739255.1"/>
    <property type="molecule type" value="Genomic_DNA"/>
</dbReference>
<evidence type="ECO:0000313" key="2">
    <source>
        <dbReference type="EMBL" id="CAI9739255.1"/>
    </source>
</evidence>
<sequence length="131" mass="14873">MPLLSLSLPTPFCVCVFVSLSPFPPYPSLIGTINIHICHKPPPILLHFYMLVLYGCVYVGVCLHTPYIYIYICMYIYTLIHVQIVQQEMSELHLSSTTAESTIRTHMHTHTRVCVCTKPSNILEPQLVISP</sequence>
<protein>
    <submittedName>
        <fullName evidence="2">Uncharacterized protein</fullName>
    </submittedName>
</protein>
<dbReference type="Proteomes" id="UP001162480">
    <property type="component" value="Chromosome 23"/>
</dbReference>
<gene>
    <name evidence="2" type="ORF">OCTVUL_1B029059</name>
</gene>
<name>A0AA36BRK6_OCTVU</name>
<dbReference type="AlphaFoldDB" id="A0AA36BRK6"/>
<evidence type="ECO:0000313" key="3">
    <source>
        <dbReference type="Proteomes" id="UP001162480"/>
    </source>
</evidence>
<keyword evidence="1" id="KW-0472">Membrane</keyword>
<evidence type="ECO:0000256" key="1">
    <source>
        <dbReference type="SAM" id="Phobius"/>
    </source>
</evidence>
<accession>A0AA36BRK6</accession>
<keyword evidence="3" id="KW-1185">Reference proteome</keyword>
<keyword evidence="1" id="KW-0812">Transmembrane</keyword>
<feature type="transmembrane region" description="Helical" evidence="1">
    <location>
        <begin position="44"/>
        <end position="61"/>
    </location>
</feature>